<reference evidence="1" key="1">
    <citation type="journal article" date="2020" name="Stud. Mycol.">
        <title>101 Dothideomycetes genomes: a test case for predicting lifestyles and emergence of pathogens.</title>
        <authorList>
            <person name="Haridas S."/>
            <person name="Albert R."/>
            <person name="Binder M."/>
            <person name="Bloem J."/>
            <person name="Labutti K."/>
            <person name="Salamov A."/>
            <person name="Andreopoulos B."/>
            <person name="Baker S."/>
            <person name="Barry K."/>
            <person name="Bills G."/>
            <person name="Bluhm B."/>
            <person name="Cannon C."/>
            <person name="Castanera R."/>
            <person name="Culley D."/>
            <person name="Daum C."/>
            <person name="Ezra D."/>
            <person name="Gonzalez J."/>
            <person name="Henrissat B."/>
            <person name="Kuo A."/>
            <person name="Liang C."/>
            <person name="Lipzen A."/>
            <person name="Lutzoni F."/>
            <person name="Magnuson J."/>
            <person name="Mondo S."/>
            <person name="Nolan M."/>
            <person name="Ohm R."/>
            <person name="Pangilinan J."/>
            <person name="Park H.-J."/>
            <person name="Ramirez L."/>
            <person name="Alfaro M."/>
            <person name="Sun H."/>
            <person name="Tritt A."/>
            <person name="Yoshinaga Y."/>
            <person name="Zwiers L.-H."/>
            <person name="Turgeon B."/>
            <person name="Goodwin S."/>
            <person name="Spatafora J."/>
            <person name="Crous P."/>
            <person name="Grigoriev I."/>
        </authorList>
    </citation>
    <scope>NUCLEOTIDE SEQUENCE</scope>
    <source>
        <strain evidence="1">CBS 207.26</strain>
    </source>
</reference>
<evidence type="ECO:0000313" key="1">
    <source>
        <dbReference type="EMBL" id="KAF2177820.1"/>
    </source>
</evidence>
<dbReference type="EMBL" id="ML994683">
    <property type="protein sequence ID" value="KAF2177820.1"/>
    <property type="molecule type" value="Genomic_DNA"/>
</dbReference>
<dbReference type="Proteomes" id="UP000800200">
    <property type="component" value="Unassembled WGS sequence"/>
</dbReference>
<evidence type="ECO:0000313" key="2">
    <source>
        <dbReference type="Proteomes" id="UP000800200"/>
    </source>
</evidence>
<organism evidence="1 2">
    <name type="scientific">Zopfia rhizophila CBS 207.26</name>
    <dbReference type="NCBI Taxonomy" id="1314779"/>
    <lineage>
        <taxon>Eukaryota</taxon>
        <taxon>Fungi</taxon>
        <taxon>Dikarya</taxon>
        <taxon>Ascomycota</taxon>
        <taxon>Pezizomycotina</taxon>
        <taxon>Dothideomycetes</taxon>
        <taxon>Dothideomycetes incertae sedis</taxon>
        <taxon>Zopfiaceae</taxon>
        <taxon>Zopfia</taxon>
    </lineage>
</organism>
<sequence length="79" mass="8980">MALLTYILNVYPQGVRANRMADPFVQCMMEGASPPTWPAAETLAAIDGYKQQKEKECYDEKDEWQPVAPPKTFVRLISM</sequence>
<keyword evidence="2" id="KW-1185">Reference proteome</keyword>
<protein>
    <submittedName>
        <fullName evidence="1">Uncharacterized protein</fullName>
    </submittedName>
</protein>
<proteinExistence type="predicted"/>
<dbReference type="OrthoDB" id="10381182at2759"/>
<name>A0A6A6DIR4_9PEZI</name>
<accession>A0A6A6DIR4</accession>
<gene>
    <name evidence="1" type="ORF">K469DRAFT_719478</name>
</gene>
<dbReference type="AlphaFoldDB" id="A0A6A6DIR4"/>